<dbReference type="InterPro" id="IPR007196">
    <property type="entry name" value="CCR4-Not_Not1_C"/>
</dbReference>
<dbReference type="Pfam" id="PF16417">
    <property type="entry name" value="CNOT1_TTP_bind"/>
    <property type="match status" value="1"/>
</dbReference>
<keyword evidence="11" id="KW-0539">Nucleus</keyword>
<evidence type="ECO:0000256" key="14">
    <source>
        <dbReference type="ARBA" id="ARBA00074459"/>
    </source>
</evidence>
<feature type="region of interest" description="Disordered" evidence="15">
    <location>
        <begin position="237"/>
        <end position="263"/>
    </location>
</feature>
<reference evidence="18 19" key="1">
    <citation type="journal article" date="2020" name="ISME J.">
        <title>Uncovering the hidden diversity of litter-decomposition mechanisms in mushroom-forming fungi.</title>
        <authorList>
            <person name="Floudas D."/>
            <person name="Bentzer J."/>
            <person name="Ahren D."/>
            <person name="Johansson T."/>
            <person name="Persson P."/>
            <person name="Tunlid A."/>
        </authorList>
    </citation>
    <scope>NUCLEOTIDE SEQUENCE [LARGE SCALE GENOMIC DNA]</scope>
    <source>
        <strain evidence="18 19">CBS 146.42</strain>
    </source>
</reference>
<dbReference type="GO" id="GO:0060090">
    <property type="term" value="F:molecular adaptor activity"/>
    <property type="evidence" value="ECO:0007669"/>
    <property type="project" value="TreeGrafter"/>
</dbReference>
<keyword evidence="6 16" id="KW-0812">Transmembrane</keyword>
<dbReference type="GO" id="GO:0016020">
    <property type="term" value="C:membrane"/>
    <property type="evidence" value="ECO:0007669"/>
    <property type="project" value="UniProtKB-SubCell"/>
</dbReference>
<comment type="subcellular location">
    <subcellularLocation>
        <location evidence="2">Membrane</location>
        <topology evidence="2">Multi-pass membrane protein</topology>
    </subcellularLocation>
    <subcellularLocation>
        <location evidence="1">Nucleus</location>
    </subcellularLocation>
</comment>
<keyword evidence="10" id="KW-0804">Transcription</keyword>
<evidence type="ECO:0000256" key="11">
    <source>
        <dbReference type="ARBA" id="ARBA00023242"/>
    </source>
</evidence>
<keyword evidence="7 16" id="KW-1133">Transmembrane helix</keyword>
<evidence type="ECO:0000256" key="16">
    <source>
        <dbReference type="SAM" id="Phobius"/>
    </source>
</evidence>
<dbReference type="OrthoDB" id="1933107at2759"/>
<evidence type="ECO:0000256" key="4">
    <source>
        <dbReference type="ARBA" id="ARBA00022448"/>
    </source>
</evidence>
<dbReference type="InterPro" id="IPR036259">
    <property type="entry name" value="MFS_trans_sf"/>
</dbReference>
<dbReference type="InterPro" id="IPR032194">
    <property type="entry name" value="CNOT1_HEAT"/>
</dbReference>
<dbReference type="SUPFAM" id="SSF103473">
    <property type="entry name" value="MFS general substrate transporter"/>
    <property type="match status" value="1"/>
</dbReference>
<keyword evidence="4" id="KW-0813">Transport</keyword>
<evidence type="ECO:0000256" key="2">
    <source>
        <dbReference type="ARBA" id="ARBA00004141"/>
    </source>
</evidence>
<feature type="transmembrane region" description="Helical" evidence="16">
    <location>
        <begin position="370"/>
        <end position="390"/>
    </location>
</feature>
<keyword evidence="5" id="KW-0678">Repressor</keyword>
<comment type="caution">
    <text evidence="18">The sequence shown here is derived from an EMBL/GenBank/DDBJ whole genome shotgun (WGS) entry which is preliminary data.</text>
</comment>
<evidence type="ECO:0000256" key="9">
    <source>
        <dbReference type="ARBA" id="ARBA00023136"/>
    </source>
</evidence>
<dbReference type="FunFam" id="1.25.40.180:FF:000012">
    <property type="entry name" value="Ccr4-Not transcription complex subunit"/>
    <property type="match status" value="1"/>
</dbReference>
<feature type="transmembrane region" description="Helical" evidence="16">
    <location>
        <begin position="12"/>
        <end position="32"/>
    </location>
</feature>
<dbReference type="GO" id="GO:0030015">
    <property type="term" value="C:CCR4-NOT core complex"/>
    <property type="evidence" value="ECO:0007669"/>
    <property type="project" value="InterPro"/>
</dbReference>
<evidence type="ECO:0000256" key="12">
    <source>
        <dbReference type="ARBA" id="ARBA00049119"/>
    </source>
</evidence>
<feature type="compositionally biased region" description="Polar residues" evidence="15">
    <location>
        <begin position="515"/>
        <end position="529"/>
    </location>
</feature>
<dbReference type="PANTHER" id="PTHR13162:SF8">
    <property type="entry name" value="CCR4-NOT TRANSCRIPTION COMPLEX SUBUNIT 1"/>
    <property type="match status" value="1"/>
</dbReference>
<name>A0A8H5LHZ4_9AGAR</name>
<feature type="region of interest" description="Disordered" evidence="15">
    <location>
        <begin position="1846"/>
        <end position="1866"/>
    </location>
</feature>
<dbReference type="Gene3D" id="1.25.40.790">
    <property type="match status" value="1"/>
</dbReference>
<feature type="transmembrane region" description="Helical" evidence="16">
    <location>
        <begin position="104"/>
        <end position="122"/>
    </location>
</feature>
<dbReference type="Pfam" id="PF04054">
    <property type="entry name" value="Not1"/>
    <property type="match status" value="1"/>
</dbReference>
<dbReference type="InterPro" id="IPR020846">
    <property type="entry name" value="MFS_dom"/>
</dbReference>
<comment type="catalytic activity">
    <reaction evidence="12">
        <text>myo-inositol(out) + H(+)(out) = myo-inositol(in) + H(+)(in)</text>
        <dbReference type="Rhea" id="RHEA:60364"/>
        <dbReference type="ChEBI" id="CHEBI:15378"/>
        <dbReference type="ChEBI" id="CHEBI:17268"/>
    </reaction>
</comment>
<sequence>MSGHKNVNGEVFTTYGWLVCCWVLVIPFQYGYHISALNQIKAVLTCEDSHEQLPAGSDSYSTCIPMSNFVFSFVTAIFTIGGLFGSLTANIVMDRYGRKGASRVTALLLAVGAGLMSVSGSVTTLSFGRFLVGVGSGIGICVGPIYVAEIAPSKISGNVGVLTQLGIVLGIMVTQIAGFRFATPTQWRLVLFLSSVIGLAQFLTSYVVVETPTYLRIKNRPEEIQAVSRRLWGTDAAHHSAPRADDEDPLLDRSEARSPDSQTSTATVAQLFLSRDLHKPLMIVCFAMLSQQVSGINAVLYYSNEILSKSLPEWGPYVSLGIAIMNVIMTFPPIILIERVGRKSLLTLSTLGAVLSLIAVGYGLDSGFTTLASFATLIFVMSFAIGLGPIPFVMIPEVSPPYAVSALSSTALSLNWIANFFVGLIFLPLRSFLSDDDPTKQGRVFYVFVVILLAATISLSKRYDIHICFELLLNKGVMADSSIRKGMKNVGGSYCHSTHLFKTATGPGSAARRSVTPSRSSSHMDNPPTTNIHTIVKAQIVFLLSTLTEENFERNQLEIRSLSEQHGVETYLHFIRRLIYHSQQRLTSSSTGFGGSDALTFRLLVSETQRIGRDPILADRFREAIDRGEGEALRFFDLIRFVDRVGLRPLERFIVAAAFVSTPTRKELANQAASIIRLEFEGTVLALCHTPSFENADLSLNQLAKVMANVLSDLPSDSPVLDAQQRQALVLAAQTKYGKEAISPVLRRIFTHFSLPPGTSLVQVLIQLGPDITSDPDLVRALLERFGITEQNPPREAQVIEIISTLGRLAVEGTPLCDVGALIRTLANFHVKLNWPGVIKSFDWPDRHGVDTATLKLLISILLNAPRDVEPHAVTGFWETWNNPLYQLRLLDALLSLPADTFNFVSLPGRRIVTVDDVTIASPTIRALAANVQSHTWNSLELFQVLVRLAGSDSVEIRACVREMLDKAIKISAELVHMGLLQVPDPKWNDIRLEYSRKLLSMFLAGHPNHQLVFMRIWQIEPNYLTTAFRDFYDENNLNITRILDVAQDLKFLQILEALLEVRPFTFALDVAALASRREYLNLDKWLQDHVNRYHGEFLHSMIAFLTAKMESEKACRLSETPIEGRTMPLNAHVVTVILRVLRSSAELMPEADVEACLEVRNACLQIHPRLMNLTPGSEAEPGFAVMSYPADIEAEVDNIYKQMYDTATSIDEVINMLQRFKASQNPRDHELFSCMLHFLFDEYRFFQSAYPARELSLTAYLFGSLIRHQLIDYIPLGIAIRYIIDALGCAPHTNLFKFGIQALNRFEFRLPEWRPLCEALLQIPHFAEARPDLAANIQHTLAAGGSADGADLQNMTLVPSNASAPELTPVFTSIRPDAIDEEITAPPEELSDKILFIVNNLAPSNFDAKIEEMREQFVDEYSRWFAHYLVDQRVSSEPNNHSLYLRFLNTLDRKKLSLYVLHETFIKAQSLLNAERTLQSGPERNTLKNVGSWLGTITLARDQPIKHKNLSFKDLLTEGYASSRLIVAIPFVCKTLEPCARSKVFRPPNPWLMAVISLLAELYHHAELKLNLKFEIEVLCKALDINLDSIEATQIIRSRPQEGPSFNEELPPGGMGEGLIQDGVMLATQTDNQRAINNHIEAILSALSLQVHINPQLSPLNVNQSFKQAVQVAVDQSVRDIIMPVVERSVTIAGISTRELVSKDYATEPNEDKLKKAGHLMAQKLAGSLALSLNREGFTEQLVPEQVIHLLMQDNLDIACAAIEKVAMERALADLEDNFAASIESRRRHREMHGSSPYFDPNTPHPSFALSLPDPLRIKTGGVQNIQAAVYEDFAAHVRPHISRPSSTNSFAYNTQSPGLEHEAPDRDLHSHQEIMSRFQDLTRDLEAIMAQLPTQSLTTLPPSHDVRHLVRQIIFLAVEAADRQHTPLMMSQAIVRKLYNTPSQLGREVYVALLEQLCHSFEDVAKEAIEWLLYANDERKFNISVTVTLLRSSLISLSVTDQQLAKSISTDPRVNLLTYAAGLIRECLTADPPVAAQTQFAYTIDMLDQISKAGKANDDVNHLLDDLRGVRRLPASTDASSRQPSAKPESEQLREKLYIWFQQWVSIFQRSHSPEKSFVPFITQLTKQGILKVEDMSSLFFRVCAEASVNSYVKCVASNDFAYAFQALDAMSRLIVYIIKYHGDASGVNNDQAKVHYLTKILSIFVLVLANLHEEQGAAFQQKPFFRFFSSLVNDLHSIENHLGPVYFHLLVAISDTYSSLQPTYFPGFAFSWMCLISHRLFMPKLLMSENREGWSAFHKLLVSLFKFLSPFLKNADLQNAAKDLYRGALRLLLVLLHDFPEFLSEYYFTLCDVIPQRCIQLRNIILSAFPPAIVLPDPNLRNQKFDSIPEMGPIPPILSDFSSGLKSGELRTYLEQYLLGRGSASFLASLKDRLRLPGPSDDAAETYNLPLINSLVMFIGVSSVAQAKARSGSSLFAASDPGVVALQYLATSLDDEGQHHLLSSMALHLRYPNAHTHWFSSLMLHLFLEVEDDRFREIMTKVLLERFIVHRPHPWGALVTFIELLRNPKYEFWTKEFIRVAPEVTVLLDSVAESISQQ</sequence>
<dbReference type="InterPro" id="IPR005828">
    <property type="entry name" value="MFS_sugar_transport-like"/>
</dbReference>
<dbReference type="InterPro" id="IPR040398">
    <property type="entry name" value="Not1"/>
</dbReference>
<dbReference type="Gene3D" id="1.25.40.840">
    <property type="entry name" value="CCR4-NOT transcription complex subunit 1 TTP binding domain"/>
    <property type="match status" value="1"/>
</dbReference>
<evidence type="ECO:0000313" key="19">
    <source>
        <dbReference type="Proteomes" id="UP000559027"/>
    </source>
</evidence>
<comment type="similarity">
    <text evidence="3">Belongs to the major facilitator superfamily. Sugar transporter (TC 2.A.1.1) family.</text>
</comment>
<keyword evidence="19" id="KW-1185">Reference proteome</keyword>
<dbReference type="GO" id="GO:0022857">
    <property type="term" value="F:transmembrane transporter activity"/>
    <property type="evidence" value="ECO:0007669"/>
    <property type="project" value="InterPro"/>
</dbReference>
<dbReference type="Gene3D" id="1.25.40.800">
    <property type="match status" value="1"/>
</dbReference>
<organism evidence="18 19">
    <name type="scientific">Leucocoprinus leucothites</name>
    <dbReference type="NCBI Taxonomy" id="201217"/>
    <lineage>
        <taxon>Eukaryota</taxon>
        <taxon>Fungi</taxon>
        <taxon>Dikarya</taxon>
        <taxon>Basidiomycota</taxon>
        <taxon>Agaricomycotina</taxon>
        <taxon>Agaricomycetes</taxon>
        <taxon>Agaricomycetidae</taxon>
        <taxon>Agaricales</taxon>
        <taxon>Agaricineae</taxon>
        <taxon>Agaricaceae</taxon>
        <taxon>Leucocoprinus</taxon>
    </lineage>
</organism>
<dbReference type="Gene3D" id="1.20.1250.20">
    <property type="entry name" value="MFS general substrate transporter like domains"/>
    <property type="match status" value="1"/>
</dbReference>
<dbReference type="InterPro" id="IPR032191">
    <property type="entry name" value="CNOT1_CAF1_bind"/>
</dbReference>
<evidence type="ECO:0000313" key="18">
    <source>
        <dbReference type="EMBL" id="KAF5358190.1"/>
    </source>
</evidence>
<dbReference type="Pfam" id="PF16418">
    <property type="entry name" value="CNOT1_HEAT"/>
    <property type="match status" value="1"/>
</dbReference>
<dbReference type="CDD" id="cd20710">
    <property type="entry name" value="NOT1_connector"/>
    <property type="match status" value="1"/>
</dbReference>
<dbReference type="Pfam" id="PF25097">
    <property type="entry name" value="ARM_Cnot1"/>
    <property type="match status" value="1"/>
</dbReference>
<feature type="transmembrane region" description="Helical" evidence="16">
    <location>
        <begin position="441"/>
        <end position="459"/>
    </location>
</feature>
<dbReference type="PANTHER" id="PTHR13162">
    <property type="entry name" value="CCR4-NOT TRANSCRIPTION COMPLEX"/>
    <property type="match status" value="1"/>
</dbReference>
<dbReference type="InterPro" id="IPR032193">
    <property type="entry name" value="CNOT1_TTP_bind"/>
</dbReference>
<dbReference type="Gene3D" id="1.25.40.180">
    <property type="match status" value="1"/>
</dbReference>
<dbReference type="InterPro" id="IPR003663">
    <property type="entry name" value="Sugar/inositol_transpt"/>
</dbReference>
<feature type="transmembrane region" description="Helical" evidence="16">
    <location>
        <begin position="344"/>
        <end position="364"/>
    </location>
</feature>
<evidence type="ECO:0000256" key="1">
    <source>
        <dbReference type="ARBA" id="ARBA00004123"/>
    </source>
</evidence>
<evidence type="ECO:0000256" key="15">
    <source>
        <dbReference type="SAM" id="MobiDB-lite"/>
    </source>
</evidence>
<evidence type="ECO:0000256" key="8">
    <source>
        <dbReference type="ARBA" id="ARBA00023015"/>
    </source>
</evidence>
<dbReference type="PRINTS" id="PR00171">
    <property type="entry name" value="SUGRTRNSPORT"/>
</dbReference>
<feature type="transmembrane region" description="Helical" evidence="16">
    <location>
        <begin position="128"/>
        <end position="147"/>
    </location>
</feature>
<comment type="function">
    <text evidence="13">Acts as a component of the CCR4-NOT core complex, which in the nucleus seems to be a general transcription factor, and in the cytoplasm the major mRNA deadenylase involved in mRNA turnover. The NOT protein subcomplex negatively regulates the basal and activated transcription of many genes. Preferentially affects TC-type TATA element-dependent transcription. Could directly or indirectly inhibit component(s) of the general transcription machinery.</text>
</comment>
<feature type="transmembrane region" description="Helical" evidence="16">
    <location>
        <begin position="402"/>
        <end position="429"/>
    </location>
</feature>
<dbReference type="Proteomes" id="UP000559027">
    <property type="component" value="Unassembled WGS sequence"/>
</dbReference>
<feature type="transmembrane region" description="Helical" evidence="16">
    <location>
        <begin position="159"/>
        <end position="181"/>
    </location>
</feature>
<evidence type="ECO:0000256" key="6">
    <source>
        <dbReference type="ARBA" id="ARBA00022692"/>
    </source>
</evidence>
<feature type="transmembrane region" description="Helical" evidence="16">
    <location>
        <begin position="187"/>
        <end position="209"/>
    </location>
</feature>
<dbReference type="Pfam" id="PF16415">
    <property type="entry name" value="CNOT1_CAF1_bind"/>
    <property type="match status" value="1"/>
</dbReference>
<evidence type="ECO:0000259" key="17">
    <source>
        <dbReference type="PROSITE" id="PS50850"/>
    </source>
</evidence>
<dbReference type="GO" id="GO:0000932">
    <property type="term" value="C:P-body"/>
    <property type="evidence" value="ECO:0007669"/>
    <property type="project" value="TreeGrafter"/>
</dbReference>
<dbReference type="Pfam" id="PF00083">
    <property type="entry name" value="Sugar_tr"/>
    <property type="match status" value="1"/>
</dbReference>
<dbReference type="PROSITE" id="PS50850">
    <property type="entry name" value="MFS"/>
    <property type="match status" value="1"/>
</dbReference>
<evidence type="ECO:0000256" key="7">
    <source>
        <dbReference type="ARBA" id="ARBA00022989"/>
    </source>
</evidence>
<dbReference type="InterPro" id="IPR024557">
    <property type="entry name" value="CNOT1_dom_4"/>
</dbReference>
<feature type="domain" description="Major facilitator superfamily (MFS) profile" evidence="17">
    <location>
        <begin position="19"/>
        <end position="467"/>
    </location>
</feature>
<evidence type="ECO:0000256" key="10">
    <source>
        <dbReference type="ARBA" id="ARBA00023163"/>
    </source>
</evidence>
<keyword evidence="9 16" id="KW-0472">Membrane</keyword>
<dbReference type="GO" id="GO:0017148">
    <property type="term" value="P:negative regulation of translation"/>
    <property type="evidence" value="ECO:0007669"/>
    <property type="project" value="InterPro"/>
</dbReference>
<dbReference type="InterPro" id="IPR055454">
    <property type="entry name" value="CNOT1-like_NOT1_connector"/>
</dbReference>
<dbReference type="GO" id="GO:0005634">
    <property type="term" value="C:nucleus"/>
    <property type="evidence" value="ECO:0007669"/>
    <property type="project" value="UniProtKB-SubCell"/>
</dbReference>
<dbReference type="Pfam" id="PF12842">
    <property type="entry name" value="DUF3819"/>
    <property type="match status" value="1"/>
</dbReference>
<feature type="compositionally biased region" description="Polar residues" evidence="15">
    <location>
        <begin position="1846"/>
        <end position="1859"/>
    </location>
</feature>
<feature type="transmembrane region" description="Helical" evidence="16">
    <location>
        <begin position="314"/>
        <end position="337"/>
    </location>
</feature>
<feature type="region of interest" description="Disordered" evidence="15">
    <location>
        <begin position="505"/>
        <end position="529"/>
    </location>
</feature>
<feature type="transmembrane region" description="Helical" evidence="16">
    <location>
        <begin position="69"/>
        <end position="92"/>
    </location>
</feature>
<dbReference type="GO" id="GO:0000289">
    <property type="term" value="P:nuclear-transcribed mRNA poly(A) tail shortening"/>
    <property type="evidence" value="ECO:0007669"/>
    <property type="project" value="UniProtKB-ARBA"/>
</dbReference>
<dbReference type="EMBL" id="JAACJO010000005">
    <property type="protein sequence ID" value="KAF5358190.1"/>
    <property type="molecule type" value="Genomic_DNA"/>
</dbReference>
<accession>A0A8H5LHZ4</accession>
<protein>
    <recommendedName>
        <fullName evidence="14">General negative regulator of transcription subunit 1</fullName>
    </recommendedName>
</protein>
<evidence type="ECO:0000256" key="13">
    <source>
        <dbReference type="ARBA" id="ARBA00059181"/>
    </source>
</evidence>
<evidence type="ECO:0000256" key="3">
    <source>
        <dbReference type="ARBA" id="ARBA00010992"/>
    </source>
</evidence>
<evidence type="ECO:0000256" key="5">
    <source>
        <dbReference type="ARBA" id="ARBA00022491"/>
    </source>
</evidence>
<gene>
    <name evidence="18" type="ORF">D9756_001732</name>
</gene>
<feature type="compositionally biased region" description="Basic and acidic residues" evidence="15">
    <location>
        <begin position="237"/>
        <end position="258"/>
    </location>
</feature>
<proteinExistence type="inferred from homology"/>
<dbReference type="InterPro" id="IPR038535">
    <property type="entry name" value="CNOT1_TTP_bind_sf"/>
</dbReference>
<keyword evidence="8" id="KW-0805">Transcription regulation</keyword>